<organism evidence="1 2">
    <name type="scientific">Caenorhabditis angaria</name>
    <dbReference type="NCBI Taxonomy" id="860376"/>
    <lineage>
        <taxon>Eukaryota</taxon>
        <taxon>Metazoa</taxon>
        <taxon>Ecdysozoa</taxon>
        <taxon>Nematoda</taxon>
        <taxon>Chromadorea</taxon>
        <taxon>Rhabditida</taxon>
        <taxon>Rhabditina</taxon>
        <taxon>Rhabditomorpha</taxon>
        <taxon>Rhabditoidea</taxon>
        <taxon>Rhabditidae</taxon>
        <taxon>Peloderinae</taxon>
        <taxon>Caenorhabditis</taxon>
    </lineage>
</organism>
<proteinExistence type="predicted"/>
<name>A0A9P1IGX1_9PELO</name>
<dbReference type="Proteomes" id="UP001152747">
    <property type="component" value="Unassembled WGS sequence"/>
</dbReference>
<dbReference type="SUPFAM" id="SSF53474">
    <property type="entry name" value="alpha/beta-Hydrolases"/>
    <property type="match status" value="1"/>
</dbReference>
<dbReference type="AlphaFoldDB" id="A0A9P1IGX1"/>
<comment type="caution">
    <text evidence="1">The sequence shown here is derived from an EMBL/GenBank/DDBJ whole genome shotgun (WGS) entry which is preliminary data.</text>
</comment>
<sequence>MVGGHSLLLIRLRYLIQSRFEIILSVEELLSNLVYSDLKKLIDSKIKSRKYLIFFPALYGECIPYMKLAKYLENRFEIVFLEEFIGETMEIVVENYEQQIRKKAPISNLTFIGASAAGTFAFETSKKFGKVNVILLDSGTYWENINKLNFENHKKDIHENLSKYNIDSMNINQLAESSWKTLQILKNFEPNYHPNFDTKIFVLSIDGTDLGWKK</sequence>
<protein>
    <submittedName>
        <fullName evidence="1">Uncharacterized protein</fullName>
    </submittedName>
</protein>
<evidence type="ECO:0000313" key="1">
    <source>
        <dbReference type="EMBL" id="CAI5444663.1"/>
    </source>
</evidence>
<dbReference type="EMBL" id="CANHGI010000003">
    <property type="protein sequence ID" value="CAI5444663.1"/>
    <property type="molecule type" value="Genomic_DNA"/>
</dbReference>
<gene>
    <name evidence="1" type="ORF">CAMP_LOCUS7300</name>
</gene>
<keyword evidence="2" id="KW-1185">Reference proteome</keyword>
<reference evidence="1" key="1">
    <citation type="submission" date="2022-11" db="EMBL/GenBank/DDBJ databases">
        <authorList>
            <person name="Kikuchi T."/>
        </authorList>
    </citation>
    <scope>NUCLEOTIDE SEQUENCE</scope>
    <source>
        <strain evidence="1">PS1010</strain>
    </source>
</reference>
<dbReference type="InterPro" id="IPR029058">
    <property type="entry name" value="AB_hydrolase_fold"/>
</dbReference>
<dbReference type="Gene3D" id="1.10.287.490">
    <property type="entry name" value="Helix hairpin bin"/>
    <property type="match status" value="1"/>
</dbReference>
<dbReference type="Gene3D" id="3.40.50.1820">
    <property type="entry name" value="alpha/beta hydrolase"/>
    <property type="match status" value="1"/>
</dbReference>
<dbReference type="OrthoDB" id="5890019at2759"/>
<accession>A0A9P1IGX1</accession>
<evidence type="ECO:0000313" key="2">
    <source>
        <dbReference type="Proteomes" id="UP001152747"/>
    </source>
</evidence>